<reference evidence="1 2" key="1">
    <citation type="submission" date="2014-03" db="EMBL/GenBank/DDBJ databases">
        <title>Bradyrhizobium valentinum sp. nov., isolated from effective nodules of Lupinus mariae-josephae, a lupine endemic of basic-lime soils in Eastern Spain.</title>
        <authorList>
            <person name="Duran D."/>
            <person name="Rey L."/>
            <person name="Navarro A."/>
            <person name="Busquets A."/>
            <person name="Imperial J."/>
            <person name="Ruiz-Argueso T."/>
        </authorList>
    </citation>
    <scope>NUCLEOTIDE SEQUENCE [LARGE SCALE GENOMIC DNA]</scope>
    <source>
        <strain evidence="1 2">PAC68</strain>
    </source>
</reference>
<evidence type="ECO:0000313" key="2">
    <source>
        <dbReference type="Proteomes" id="UP000050863"/>
    </source>
</evidence>
<sequence length="108" mass="11736">MSGRDGIGAIFVLEIEGRPTLAFEARDRTEALQIGRDAGLRMNLMEFTSKGVSICSSESTFNIRLARQTEIEVFKNAIEVAPKCDQPTMTFLIGIDGLVVVTVGPEST</sequence>
<evidence type="ECO:0000313" key="1">
    <source>
        <dbReference type="EMBL" id="KRR14827.1"/>
    </source>
</evidence>
<proteinExistence type="predicted"/>
<dbReference type="AlphaFoldDB" id="A0A0R3M4I0"/>
<accession>A0A0R3M4I0</accession>
<protein>
    <submittedName>
        <fullName evidence="1">Uncharacterized protein</fullName>
    </submittedName>
</protein>
<keyword evidence="2" id="KW-1185">Reference proteome</keyword>
<dbReference type="EMBL" id="LLXZ01000010">
    <property type="protein sequence ID" value="KRR14827.1"/>
    <property type="molecule type" value="Genomic_DNA"/>
</dbReference>
<comment type="caution">
    <text evidence="1">The sequence shown here is derived from an EMBL/GenBank/DDBJ whole genome shotgun (WGS) entry which is preliminary data.</text>
</comment>
<organism evidence="1 2">
    <name type="scientific">Bradyrhizobium jicamae</name>
    <dbReference type="NCBI Taxonomy" id="280332"/>
    <lineage>
        <taxon>Bacteria</taxon>
        <taxon>Pseudomonadati</taxon>
        <taxon>Pseudomonadota</taxon>
        <taxon>Alphaproteobacteria</taxon>
        <taxon>Hyphomicrobiales</taxon>
        <taxon>Nitrobacteraceae</taxon>
        <taxon>Bradyrhizobium</taxon>
    </lineage>
</organism>
<dbReference type="Proteomes" id="UP000050863">
    <property type="component" value="Unassembled WGS sequence"/>
</dbReference>
<gene>
    <name evidence="1" type="ORF">CQ12_28585</name>
</gene>
<name>A0A0R3M4I0_9BRAD</name>